<comment type="caution">
    <text evidence="2">The sequence shown here is derived from an EMBL/GenBank/DDBJ whole genome shotgun (WGS) entry which is preliminary data.</text>
</comment>
<name>A0A9P5LBJ1_9HYPO</name>
<dbReference type="PANTHER" id="PTHR35870:SF1">
    <property type="entry name" value="PROTEIN, PUTATIVE (AFU_ORTHOLOGUE AFUA_5G03330)-RELATED"/>
    <property type="match status" value="1"/>
</dbReference>
<evidence type="ECO:0000313" key="2">
    <source>
        <dbReference type="EMBL" id="KAF7542850.1"/>
    </source>
</evidence>
<dbReference type="AlphaFoldDB" id="A0A9P5LBJ1"/>
<sequence length="440" mass="50202">MATAKRIRLTLSDIGVFHVDGISQESAVKASELLQLNHDQFHIYFNKIGLHNHLAHHMLTLFASGASPDGLQKLYDQNTGYQRRRGPSDSKVVDDMHDPTGFKKYVADGEKYADFLAFFEKEIDEKGWQVVLNEYLFKAGEEADDLLVRMFEGYLHPIIHLGFGVEFAQPAVIAEALAQAAVHTNPLQNYLLSSETAAQASISPSKSLISLINDIHADEALQNAATWEDREKLVDGVLTRAEKDLIKYGSEWKVSESDLKRKTAEMINAAFVFTFGAQRPPKRIKLDFYFIHCTNASIFFSSFLEQEWLSAPDKIRLLEWKGRADLAIYASRGCPKILLEELTNYVPRYATWKEDGWNKIFYRSMIYVDSHASKLIRAMAHAEHVCRLYDDDDAFVIKTTDWLRLANMAMDSIEEEEGVEDWIRSCGFDEAWAPFPDRRV</sequence>
<accession>A0A9P5LBJ1</accession>
<evidence type="ECO:0008006" key="4">
    <source>
        <dbReference type="Google" id="ProtNLM"/>
    </source>
</evidence>
<dbReference type="GO" id="GO:0016491">
    <property type="term" value="F:oxidoreductase activity"/>
    <property type="evidence" value="ECO:0007669"/>
    <property type="project" value="UniProtKB-KW"/>
</dbReference>
<dbReference type="InterPro" id="IPR025337">
    <property type="entry name" value="Questin_oxidase-like"/>
</dbReference>
<gene>
    <name evidence="2" type="ORF">G7Z17_g11224</name>
</gene>
<protein>
    <recommendedName>
        <fullName evidence="4">HypA-like protein</fullName>
    </recommendedName>
</protein>
<dbReference type="EMBL" id="JAANBB010000409">
    <property type="protein sequence ID" value="KAF7542850.1"/>
    <property type="molecule type" value="Genomic_DNA"/>
</dbReference>
<dbReference type="Pfam" id="PF14027">
    <property type="entry name" value="Questin_oxidase"/>
    <property type="match status" value="1"/>
</dbReference>
<keyword evidence="1" id="KW-0560">Oxidoreductase</keyword>
<reference evidence="2" key="1">
    <citation type="submission" date="2020-03" db="EMBL/GenBank/DDBJ databases">
        <title>Draft Genome Sequence of Cylindrodendrum hubeiense.</title>
        <authorList>
            <person name="Buettner E."/>
            <person name="Kellner H."/>
        </authorList>
    </citation>
    <scope>NUCLEOTIDE SEQUENCE</scope>
    <source>
        <strain evidence="2">IHI 201604</strain>
    </source>
</reference>
<evidence type="ECO:0000313" key="3">
    <source>
        <dbReference type="Proteomes" id="UP000722485"/>
    </source>
</evidence>
<dbReference type="OrthoDB" id="10004862at2759"/>
<proteinExistence type="predicted"/>
<keyword evidence="3" id="KW-1185">Reference proteome</keyword>
<evidence type="ECO:0000256" key="1">
    <source>
        <dbReference type="ARBA" id="ARBA00023002"/>
    </source>
</evidence>
<organism evidence="2 3">
    <name type="scientific">Cylindrodendrum hubeiense</name>
    <dbReference type="NCBI Taxonomy" id="595255"/>
    <lineage>
        <taxon>Eukaryota</taxon>
        <taxon>Fungi</taxon>
        <taxon>Dikarya</taxon>
        <taxon>Ascomycota</taxon>
        <taxon>Pezizomycotina</taxon>
        <taxon>Sordariomycetes</taxon>
        <taxon>Hypocreomycetidae</taxon>
        <taxon>Hypocreales</taxon>
        <taxon>Nectriaceae</taxon>
        <taxon>Cylindrodendrum</taxon>
    </lineage>
</organism>
<dbReference type="Proteomes" id="UP000722485">
    <property type="component" value="Unassembled WGS sequence"/>
</dbReference>
<dbReference type="PANTHER" id="PTHR35870">
    <property type="entry name" value="PROTEIN, PUTATIVE (AFU_ORTHOLOGUE AFUA_5G03330)-RELATED"/>
    <property type="match status" value="1"/>
</dbReference>